<dbReference type="PROSITE" id="PS50089">
    <property type="entry name" value="ZF_RING_2"/>
    <property type="match status" value="1"/>
</dbReference>
<sequence>MSGGSSSRLFTKIARAVRHRTCPICLGQIECRRAAVLSTCMHAYCLGCVRKWSYLRRNCPLCKAEFDRWFCQIKISTGEFEEEHLDVLKVENVLKLEAETGYQGAPGDYRRFLSRSRAELCRVIRHSRSLPRRRSFGRSRIVPQPSGSRDRDELIAERILQWRVSRYKRAMYAVPLHLPSRVHGQKNIRDNNVKSEVQQRIEPWIQRELQAILDDSEPSLVVQLASSLWILSLEDRHKPQSDNALGVDKIFQQLRPFLYDRTDQFWHELRCFAESSLTIEAYDSVVEYKHHG</sequence>
<gene>
    <name evidence="11" type="ORF">H6P81_015051</name>
</gene>
<dbReference type="GO" id="GO:0000209">
    <property type="term" value="P:protein polyubiquitination"/>
    <property type="evidence" value="ECO:0007669"/>
    <property type="project" value="TreeGrafter"/>
</dbReference>
<evidence type="ECO:0000259" key="10">
    <source>
        <dbReference type="PROSITE" id="PS50089"/>
    </source>
</evidence>
<dbReference type="PANTHER" id="PTHR46077">
    <property type="entry name" value="E3 UBIQUITIN-PROTEIN LIGASE TOPORS"/>
    <property type="match status" value="1"/>
</dbReference>
<keyword evidence="6" id="KW-0862">Zinc</keyword>
<evidence type="ECO:0000256" key="3">
    <source>
        <dbReference type="ARBA" id="ARBA00022679"/>
    </source>
</evidence>
<comment type="catalytic activity">
    <reaction evidence="1">
        <text>S-ubiquitinyl-[E2 ubiquitin-conjugating enzyme]-L-cysteine + [acceptor protein]-L-lysine = [E2 ubiquitin-conjugating enzyme]-L-cysteine + N(6)-ubiquitinyl-[acceptor protein]-L-lysine.</text>
        <dbReference type="EC" id="2.3.2.27"/>
    </reaction>
</comment>
<feature type="domain" description="RING-type" evidence="10">
    <location>
        <begin position="22"/>
        <end position="63"/>
    </location>
</feature>
<name>A0AAV7E7A8_ARIFI</name>
<dbReference type="EC" id="2.3.2.27" evidence="2"/>
<dbReference type="SMART" id="SM00184">
    <property type="entry name" value="RING"/>
    <property type="match status" value="1"/>
</dbReference>
<keyword evidence="8" id="KW-0804">Transcription</keyword>
<keyword evidence="4" id="KW-0479">Metal-binding</keyword>
<evidence type="ECO:0000313" key="12">
    <source>
        <dbReference type="Proteomes" id="UP000825729"/>
    </source>
</evidence>
<evidence type="ECO:0000256" key="9">
    <source>
        <dbReference type="PROSITE-ProRule" id="PRU00175"/>
    </source>
</evidence>
<evidence type="ECO:0000256" key="2">
    <source>
        <dbReference type="ARBA" id="ARBA00012483"/>
    </source>
</evidence>
<evidence type="ECO:0000256" key="4">
    <source>
        <dbReference type="ARBA" id="ARBA00022723"/>
    </source>
</evidence>
<dbReference type="Proteomes" id="UP000825729">
    <property type="component" value="Unassembled WGS sequence"/>
</dbReference>
<dbReference type="InterPro" id="IPR001841">
    <property type="entry name" value="Znf_RING"/>
</dbReference>
<keyword evidence="7" id="KW-0805">Transcription regulation</keyword>
<accession>A0AAV7E7A8</accession>
<comment type="caution">
    <text evidence="11">The sequence shown here is derived from an EMBL/GenBank/DDBJ whole genome shotgun (WGS) entry which is preliminary data.</text>
</comment>
<evidence type="ECO:0000256" key="6">
    <source>
        <dbReference type="ARBA" id="ARBA00022833"/>
    </source>
</evidence>
<dbReference type="GO" id="GO:0008270">
    <property type="term" value="F:zinc ion binding"/>
    <property type="evidence" value="ECO:0007669"/>
    <property type="project" value="UniProtKB-KW"/>
</dbReference>
<keyword evidence="5 9" id="KW-0863">Zinc-finger</keyword>
<dbReference type="PANTHER" id="PTHR46077:SF1">
    <property type="entry name" value="TOP1 BINDING ARGININE_SERINE RICH PROTEIN, E3 UBIQUITIN LIGASE"/>
    <property type="match status" value="1"/>
</dbReference>
<dbReference type="PROSITE" id="PS00518">
    <property type="entry name" value="ZF_RING_1"/>
    <property type="match status" value="1"/>
</dbReference>
<reference evidence="11 12" key="1">
    <citation type="submission" date="2021-07" db="EMBL/GenBank/DDBJ databases">
        <title>The Aristolochia fimbriata genome: insights into angiosperm evolution, floral development and chemical biosynthesis.</title>
        <authorList>
            <person name="Jiao Y."/>
        </authorList>
    </citation>
    <scope>NUCLEOTIDE SEQUENCE [LARGE SCALE GENOMIC DNA]</scope>
    <source>
        <strain evidence="11">IBCAS-2021</strain>
        <tissue evidence="11">Leaf</tissue>
    </source>
</reference>
<protein>
    <recommendedName>
        <fullName evidence="2">RING-type E3 ubiquitin transferase</fullName>
        <ecNumber evidence="2">2.3.2.27</ecNumber>
    </recommendedName>
</protein>
<evidence type="ECO:0000256" key="1">
    <source>
        <dbReference type="ARBA" id="ARBA00000900"/>
    </source>
</evidence>
<organism evidence="11 12">
    <name type="scientific">Aristolochia fimbriata</name>
    <name type="common">White veined hardy Dutchman's pipe vine</name>
    <dbReference type="NCBI Taxonomy" id="158543"/>
    <lineage>
        <taxon>Eukaryota</taxon>
        <taxon>Viridiplantae</taxon>
        <taxon>Streptophyta</taxon>
        <taxon>Embryophyta</taxon>
        <taxon>Tracheophyta</taxon>
        <taxon>Spermatophyta</taxon>
        <taxon>Magnoliopsida</taxon>
        <taxon>Magnoliidae</taxon>
        <taxon>Piperales</taxon>
        <taxon>Aristolochiaceae</taxon>
        <taxon>Aristolochia</taxon>
    </lineage>
</organism>
<dbReference type="AlphaFoldDB" id="A0AAV7E7A8"/>
<dbReference type="EMBL" id="JAINDJ010000006">
    <property type="protein sequence ID" value="KAG9443711.1"/>
    <property type="molecule type" value="Genomic_DNA"/>
</dbReference>
<evidence type="ECO:0000256" key="5">
    <source>
        <dbReference type="ARBA" id="ARBA00022771"/>
    </source>
</evidence>
<evidence type="ECO:0000256" key="8">
    <source>
        <dbReference type="ARBA" id="ARBA00023163"/>
    </source>
</evidence>
<dbReference type="InterPro" id="IPR013083">
    <property type="entry name" value="Znf_RING/FYVE/PHD"/>
</dbReference>
<evidence type="ECO:0000256" key="7">
    <source>
        <dbReference type="ARBA" id="ARBA00023015"/>
    </source>
</evidence>
<evidence type="ECO:0000313" key="11">
    <source>
        <dbReference type="EMBL" id="KAG9443711.1"/>
    </source>
</evidence>
<dbReference type="InterPro" id="IPR017907">
    <property type="entry name" value="Znf_RING_CS"/>
</dbReference>
<dbReference type="Pfam" id="PF13639">
    <property type="entry name" value="zf-RING_2"/>
    <property type="match status" value="1"/>
</dbReference>
<keyword evidence="12" id="KW-1185">Reference proteome</keyword>
<dbReference type="SUPFAM" id="SSF57850">
    <property type="entry name" value="RING/U-box"/>
    <property type="match status" value="1"/>
</dbReference>
<dbReference type="Gene3D" id="3.30.40.10">
    <property type="entry name" value="Zinc/RING finger domain, C3HC4 (zinc finger)"/>
    <property type="match status" value="1"/>
</dbReference>
<dbReference type="GO" id="GO:0006513">
    <property type="term" value="P:protein monoubiquitination"/>
    <property type="evidence" value="ECO:0007669"/>
    <property type="project" value="TreeGrafter"/>
</dbReference>
<proteinExistence type="predicted"/>
<dbReference type="GO" id="GO:0061630">
    <property type="term" value="F:ubiquitin protein ligase activity"/>
    <property type="evidence" value="ECO:0007669"/>
    <property type="project" value="UniProtKB-EC"/>
</dbReference>
<keyword evidence="3" id="KW-0808">Transferase</keyword>